<comment type="caution">
    <text evidence="4">The sequence shown here is derived from an EMBL/GenBank/DDBJ whole genome shotgun (WGS) entry which is preliminary data.</text>
</comment>
<dbReference type="InterPro" id="IPR050832">
    <property type="entry name" value="Bact_Acetyltransf"/>
</dbReference>
<keyword evidence="2" id="KW-0012">Acyltransferase</keyword>
<keyword evidence="5" id="KW-1185">Reference proteome</keyword>
<dbReference type="RefSeq" id="WP_203773627.1">
    <property type="nucleotide sequence ID" value="NZ_BAAABO010000027.1"/>
</dbReference>
<organism evidence="4 5">
    <name type="scientific">Paractinoplanes deccanensis</name>
    <dbReference type="NCBI Taxonomy" id="113561"/>
    <lineage>
        <taxon>Bacteria</taxon>
        <taxon>Bacillati</taxon>
        <taxon>Actinomycetota</taxon>
        <taxon>Actinomycetes</taxon>
        <taxon>Micromonosporales</taxon>
        <taxon>Micromonosporaceae</taxon>
        <taxon>Paractinoplanes</taxon>
    </lineage>
</organism>
<evidence type="ECO:0000259" key="3">
    <source>
        <dbReference type="PROSITE" id="PS51186"/>
    </source>
</evidence>
<evidence type="ECO:0000313" key="5">
    <source>
        <dbReference type="Proteomes" id="UP000609879"/>
    </source>
</evidence>
<dbReference type="Proteomes" id="UP000609879">
    <property type="component" value="Unassembled WGS sequence"/>
</dbReference>
<dbReference type="CDD" id="cd04301">
    <property type="entry name" value="NAT_SF"/>
    <property type="match status" value="1"/>
</dbReference>
<dbReference type="EMBL" id="BOMI01000147">
    <property type="protein sequence ID" value="GID78572.1"/>
    <property type="molecule type" value="Genomic_DNA"/>
</dbReference>
<gene>
    <name evidence="4" type="ORF">Ade02nite_72130</name>
</gene>
<evidence type="ECO:0000256" key="1">
    <source>
        <dbReference type="ARBA" id="ARBA00022679"/>
    </source>
</evidence>
<accession>A0ABQ3YF08</accession>
<keyword evidence="1" id="KW-0808">Transferase</keyword>
<proteinExistence type="predicted"/>
<evidence type="ECO:0000313" key="4">
    <source>
        <dbReference type="EMBL" id="GID78572.1"/>
    </source>
</evidence>
<dbReference type="Gene3D" id="3.40.630.30">
    <property type="match status" value="1"/>
</dbReference>
<sequence>MSLSLRTAEEFDLYAVGAVHQRSRVAAYAHILAPEILAARSEEGFGEWWAERWKWERETHTMTVADRDGEIVGFTYVGPSETPGCAELYAIHVAPGLVGTGIGRRLMVNALDQLGAVGGSRAVLWVLEENGVARRFYERGGWSADGADRVEPINGVPVRQLRYSRALTPAGARSGSAPVR</sequence>
<dbReference type="PROSITE" id="PS51186">
    <property type="entry name" value="GNAT"/>
    <property type="match status" value="1"/>
</dbReference>
<dbReference type="SUPFAM" id="SSF55729">
    <property type="entry name" value="Acyl-CoA N-acyltransferases (Nat)"/>
    <property type="match status" value="1"/>
</dbReference>
<reference evidence="4 5" key="1">
    <citation type="submission" date="2021-01" db="EMBL/GenBank/DDBJ databases">
        <title>Whole genome shotgun sequence of Actinoplanes deccanensis NBRC 13994.</title>
        <authorList>
            <person name="Komaki H."/>
            <person name="Tamura T."/>
        </authorList>
    </citation>
    <scope>NUCLEOTIDE SEQUENCE [LARGE SCALE GENOMIC DNA]</scope>
    <source>
        <strain evidence="4 5">NBRC 13994</strain>
    </source>
</reference>
<dbReference type="PANTHER" id="PTHR43877">
    <property type="entry name" value="AMINOALKYLPHOSPHONATE N-ACETYLTRANSFERASE-RELATED-RELATED"/>
    <property type="match status" value="1"/>
</dbReference>
<dbReference type="Pfam" id="PF00583">
    <property type="entry name" value="Acetyltransf_1"/>
    <property type="match status" value="1"/>
</dbReference>
<protein>
    <submittedName>
        <fullName evidence="4">N-acetyltransferase</fullName>
    </submittedName>
</protein>
<dbReference type="InterPro" id="IPR016181">
    <property type="entry name" value="Acyl_CoA_acyltransferase"/>
</dbReference>
<dbReference type="InterPro" id="IPR000182">
    <property type="entry name" value="GNAT_dom"/>
</dbReference>
<name>A0ABQ3YF08_9ACTN</name>
<evidence type="ECO:0000256" key="2">
    <source>
        <dbReference type="ARBA" id="ARBA00023315"/>
    </source>
</evidence>
<feature type="domain" description="N-acetyltransferase" evidence="3">
    <location>
        <begin position="3"/>
        <end position="163"/>
    </location>
</feature>